<name>X1AX95_9ZZZZ</name>
<sequence>EKWEEVISRLEPGDTLLLLVFRSGRTYYVPIKVEKIE</sequence>
<dbReference type="EMBL" id="BART01000612">
    <property type="protein sequence ID" value="GAG73822.1"/>
    <property type="molecule type" value="Genomic_DNA"/>
</dbReference>
<feature type="non-terminal residue" evidence="1">
    <location>
        <position position="1"/>
    </location>
</feature>
<evidence type="ECO:0008006" key="2">
    <source>
        <dbReference type="Google" id="ProtNLM"/>
    </source>
</evidence>
<comment type="caution">
    <text evidence="1">The sequence shown here is derived from an EMBL/GenBank/DDBJ whole genome shotgun (WGS) entry which is preliminary data.</text>
</comment>
<organism evidence="1">
    <name type="scientific">marine sediment metagenome</name>
    <dbReference type="NCBI Taxonomy" id="412755"/>
    <lineage>
        <taxon>unclassified sequences</taxon>
        <taxon>metagenomes</taxon>
        <taxon>ecological metagenomes</taxon>
    </lineage>
</organism>
<reference evidence="1" key="1">
    <citation type="journal article" date="2014" name="Front. Microbiol.">
        <title>High frequency of phylogenetically diverse reductive dehalogenase-homologous genes in deep subseafloor sedimentary metagenomes.</title>
        <authorList>
            <person name="Kawai M."/>
            <person name="Futagami T."/>
            <person name="Toyoda A."/>
            <person name="Takaki Y."/>
            <person name="Nishi S."/>
            <person name="Hori S."/>
            <person name="Arai W."/>
            <person name="Tsubouchi T."/>
            <person name="Morono Y."/>
            <person name="Uchiyama I."/>
            <person name="Ito T."/>
            <person name="Fujiyama A."/>
            <person name="Inagaki F."/>
            <person name="Takami H."/>
        </authorList>
    </citation>
    <scope>NUCLEOTIDE SEQUENCE</scope>
    <source>
        <strain evidence="1">Expedition CK06-06</strain>
    </source>
</reference>
<gene>
    <name evidence="1" type="ORF">S01H4_02703</name>
</gene>
<evidence type="ECO:0000313" key="1">
    <source>
        <dbReference type="EMBL" id="GAG73822.1"/>
    </source>
</evidence>
<proteinExistence type="predicted"/>
<accession>X1AX95</accession>
<protein>
    <recommendedName>
        <fullName evidence="2">PDZ domain-containing protein</fullName>
    </recommendedName>
</protein>
<dbReference type="AlphaFoldDB" id="X1AX95"/>